<dbReference type="PANTHER" id="PTHR34071:SF2">
    <property type="entry name" value="FLAVIN-NUCLEOTIDE-BINDING PROTEIN"/>
    <property type="match status" value="1"/>
</dbReference>
<dbReference type="Gene3D" id="2.30.110.10">
    <property type="entry name" value="Electron Transport, Fmn-binding Protein, Chain A"/>
    <property type="match status" value="1"/>
</dbReference>
<dbReference type="AlphaFoldDB" id="A0A1M6BQZ1"/>
<dbReference type="SUPFAM" id="SSF50475">
    <property type="entry name" value="FMN-binding split barrel"/>
    <property type="match status" value="1"/>
</dbReference>
<evidence type="ECO:0000313" key="2">
    <source>
        <dbReference type="Proteomes" id="UP000184080"/>
    </source>
</evidence>
<dbReference type="Pfam" id="PF12900">
    <property type="entry name" value="Pyridox_ox_2"/>
    <property type="match status" value="1"/>
</dbReference>
<dbReference type="RefSeq" id="WP_073003953.1">
    <property type="nucleotide sequence ID" value="NZ_FQZO01000001.1"/>
</dbReference>
<evidence type="ECO:0000313" key="1">
    <source>
        <dbReference type="EMBL" id="SHI51240.1"/>
    </source>
</evidence>
<accession>A0A1M6BQZ1</accession>
<evidence type="ECO:0008006" key="3">
    <source>
        <dbReference type="Google" id="ProtNLM"/>
    </source>
</evidence>
<dbReference type="InterPro" id="IPR012349">
    <property type="entry name" value="Split_barrel_FMN-bd"/>
</dbReference>
<gene>
    <name evidence="1" type="ORF">SAMN05444401_0867</name>
</gene>
<keyword evidence="2" id="KW-1185">Reference proteome</keyword>
<sequence>MKTHQLTDEKIKNLLLRVQTGSFSTINTDGTPYTTPVHFVYMDNQIYIHGLPKGQKIDNSIRNDKIGFLAYDMQGFLLDPNGAVCDTNTEYESVIITGNATLVEDIEAKRIGLQNIVQKYTPHLADLILPEPMIKGTAVIQINILEVTGKYYN</sequence>
<dbReference type="PANTHER" id="PTHR34071">
    <property type="entry name" value="5-NITROIMIDAZOLE ANTIBIOTICS RESISTANCE PROTEIN, NIMA-FAMILY-RELATED PROTEIN-RELATED"/>
    <property type="match status" value="1"/>
</dbReference>
<proteinExistence type="predicted"/>
<dbReference type="STRING" id="1121298.SAMN05444401_0867"/>
<name>A0A1M6BQZ1_9CLOT</name>
<dbReference type="InterPro" id="IPR024747">
    <property type="entry name" value="Pyridox_Oxase-rel"/>
</dbReference>
<dbReference type="EMBL" id="FQZO01000001">
    <property type="protein sequence ID" value="SHI51240.1"/>
    <property type="molecule type" value="Genomic_DNA"/>
</dbReference>
<organism evidence="1 2">
    <name type="scientific">Clostridium amylolyticum</name>
    <dbReference type="NCBI Taxonomy" id="1121298"/>
    <lineage>
        <taxon>Bacteria</taxon>
        <taxon>Bacillati</taxon>
        <taxon>Bacillota</taxon>
        <taxon>Clostridia</taxon>
        <taxon>Eubacteriales</taxon>
        <taxon>Clostridiaceae</taxon>
        <taxon>Clostridium</taxon>
    </lineage>
</organism>
<reference evidence="1 2" key="1">
    <citation type="submission" date="2016-11" db="EMBL/GenBank/DDBJ databases">
        <authorList>
            <person name="Jaros S."/>
            <person name="Januszkiewicz K."/>
            <person name="Wedrychowicz H."/>
        </authorList>
    </citation>
    <scope>NUCLEOTIDE SEQUENCE [LARGE SCALE GENOMIC DNA]</scope>
    <source>
        <strain evidence="1 2">DSM 21864</strain>
    </source>
</reference>
<protein>
    <recommendedName>
        <fullName evidence="3">Pyridoxamine 5'-phosphate oxidase</fullName>
    </recommendedName>
</protein>
<dbReference type="Proteomes" id="UP000184080">
    <property type="component" value="Unassembled WGS sequence"/>
</dbReference>